<sequence>MIGFLKTLPDLDEISVNDQTKLIKGSLAEYWFLAKHKMINTELNVITDSYKPDNVGIHKEEIFTIFQNTEAIEEAFKLTRTLQRLDLTEAEVAVVRGIVLTFTDCLRCLCRRSKTPRYRFFKMMDRITALRNLTELFKNINDETLKWPILKNYPLNIMEETFPILDNDILDIFMETSMGTAEGLPVVFDGEDTPSFVSSATTEPLVTDFHGFLDTGDFTLPTTVTTEFTPLQNISYTTISSTTTDTDLSLTVSSMQGHGDNGDINVSENIPIAKTSKSPVPSPESTTQPIKNHTSLLPPCRVCGEKASGFHYGANTCEPCKGFFRRCIVKMERNQGEYKCSYRGRCSISPGQRNVCSACRYKKCLAVGMSKNAIKTGRYTYEKRTRDTNEVRKLRGIEKLEAMGQKTTENEMKLIITRLVGTQRKIHPDFPKIFDKKLIKKEETFSALPVLATEMYDEIYKATGIDLDNRNHIKTCLAEWAEKLVRNMIDFMKSLPGASNIPLEDQSKLIKGSNAEFRFLVAHKLMNPDLNIIAYMTDFWIHKEEIQSLFKNKEKVNELFTMSRSFLNLDLSEEEVALVRGIAMTFTDRNELEKPEVVEQIQMKLLDCLQWLSKRNKINPEQRFAKILGKLISLRDISEMAKAANKEKAKWPAMQKYPLVIEILSEVDEEFLLKNCFKKRIKAISKGFFRRSLVKAEKNQEDYKCNNNGNCKIQPAIKTGRYTYEKRTRDTNEVKKLQGLDSKPPDSTLTIEDAEMLFIISTLTDIQRRIDPEFTKYFDTEYTLQKQKTLYIWTIERK</sequence>
<evidence type="ECO:0000256" key="7">
    <source>
        <dbReference type="ARBA" id="ARBA00023170"/>
    </source>
</evidence>
<name>A0ABQ9E523_TEGGR</name>
<dbReference type="Gene3D" id="1.10.565.10">
    <property type="entry name" value="Retinoid X Receptor"/>
    <property type="match status" value="2"/>
</dbReference>
<dbReference type="Gene3D" id="3.30.50.10">
    <property type="entry name" value="Erythroid Transcription Factor GATA-1, subunit A"/>
    <property type="match status" value="1"/>
</dbReference>
<evidence type="ECO:0000256" key="1">
    <source>
        <dbReference type="ARBA" id="ARBA00022723"/>
    </source>
</evidence>
<evidence type="ECO:0000256" key="2">
    <source>
        <dbReference type="ARBA" id="ARBA00022771"/>
    </source>
</evidence>
<dbReference type="Pfam" id="PF00105">
    <property type="entry name" value="zf-C4"/>
    <property type="match status" value="1"/>
</dbReference>
<dbReference type="PROSITE" id="PS51030">
    <property type="entry name" value="NUCLEAR_REC_DBD_2"/>
    <property type="match status" value="1"/>
</dbReference>
<keyword evidence="4 9" id="KW-0805">Transcription regulation</keyword>
<evidence type="ECO:0000259" key="11">
    <source>
        <dbReference type="PROSITE" id="PS51843"/>
    </source>
</evidence>
<dbReference type="SMART" id="SM00399">
    <property type="entry name" value="ZnF_C4"/>
    <property type="match status" value="1"/>
</dbReference>
<dbReference type="InterPro" id="IPR001723">
    <property type="entry name" value="Nuclear_hrmn_rcpt"/>
</dbReference>
<evidence type="ECO:0000313" key="12">
    <source>
        <dbReference type="EMBL" id="KAJ8298662.1"/>
    </source>
</evidence>
<dbReference type="EMBL" id="JARBDR010000921">
    <property type="protein sequence ID" value="KAJ8298662.1"/>
    <property type="molecule type" value="Genomic_DNA"/>
</dbReference>
<gene>
    <name evidence="12" type="ORF">KUTeg_022722</name>
</gene>
<dbReference type="PROSITE" id="PS00031">
    <property type="entry name" value="NUCLEAR_REC_DBD_1"/>
    <property type="match status" value="1"/>
</dbReference>
<keyword evidence="6 9" id="KW-0804">Transcription</keyword>
<evidence type="ECO:0000259" key="10">
    <source>
        <dbReference type="PROSITE" id="PS51030"/>
    </source>
</evidence>
<proteinExistence type="inferred from homology"/>
<evidence type="ECO:0000256" key="8">
    <source>
        <dbReference type="ARBA" id="ARBA00023242"/>
    </source>
</evidence>
<dbReference type="SUPFAM" id="SSF48508">
    <property type="entry name" value="Nuclear receptor ligand-binding domain"/>
    <property type="match status" value="2"/>
</dbReference>
<keyword evidence="13" id="KW-1185">Reference proteome</keyword>
<comment type="subcellular location">
    <subcellularLocation>
        <location evidence="9">Nucleus</location>
    </subcellularLocation>
</comment>
<dbReference type="Pfam" id="PF00104">
    <property type="entry name" value="Hormone_recep"/>
    <property type="match status" value="1"/>
</dbReference>
<evidence type="ECO:0000256" key="9">
    <source>
        <dbReference type="RuleBase" id="RU004334"/>
    </source>
</evidence>
<keyword evidence="5 9" id="KW-0238">DNA-binding</keyword>
<keyword evidence="1 9" id="KW-0479">Metal-binding</keyword>
<dbReference type="PRINTS" id="PR00047">
    <property type="entry name" value="STROIDFINGER"/>
</dbReference>
<dbReference type="InterPro" id="IPR001628">
    <property type="entry name" value="Znf_hrmn_rcpt"/>
</dbReference>
<dbReference type="PRINTS" id="PR00398">
    <property type="entry name" value="STRDHORMONER"/>
</dbReference>
<comment type="similarity">
    <text evidence="9">Belongs to the nuclear hormone receptor family.</text>
</comment>
<dbReference type="InterPro" id="IPR013088">
    <property type="entry name" value="Znf_NHR/GATA"/>
</dbReference>
<keyword evidence="2 9" id="KW-0863">Zinc-finger</keyword>
<dbReference type="InterPro" id="IPR000536">
    <property type="entry name" value="Nucl_hrmn_rcpt_lig-bd"/>
</dbReference>
<dbReference type="CDD" id="cd06916">
    <property type="entry name" value="NR_DBD_like"/>
    <property type="match status" value="1"/>
</dbReference>
<keyword evidence="8 9" id="KW-0539">Nucleus</keyword>
<organism evidence="12 13">
    <name type="scientific">Tegillarca granosa</name>
    <name type="common">Malaysian cockle</name>
    <name type="synonym">Anadara granosa</name>
    <dbReference type="NCBI Taxonomy" id="220873"/>
    <lineage>
        <taxon>Eukaryota</taxon>
        <taxon>Metazoa</taxon>
        <taxon>Spiralia</taxon>
        <taxon>Lophotrochozoa</taxon>
        <taxon>Mollusca</taxon>
        <taxon>Bivalvia</taxon>
        <taxon>Autobranchia</taxon>
        <taxon>Pteriomorphia</taxon>
        <taxon>Arcoida</taxon>
        <taxon>Arcoidea</taxon>
        <taxon>Arcidae</taxon>
        <taxon>Tegillarca</taxon>
    </lineage>
</organism>
<dbReference type="PANTHER" id="PTHR24082:SF473">
    <property type="entry name" value="ECDYSONE-INDUCED PROTEIN 75B, ISOFORM B"/>
    <property type="match status" value="1"/>
</dbReference>
<comment type="caution">
    <text evidence="12">The sequence shown here is derived from an EMBL/GenBank/DDBJ whole genome shotgun (WGS) entry which is preliminary data.</text>
</comment>
<protein>
    <submittedName>
        <fullName evidence="12">Uncharacterized protein</fullName>
    </submittedName>
</protein>
<keyword evidence="3 9" id="KW-0862">Zinc</keyword>
<dbReference type="SUPFAM" id="SSF57716">
    <property type="entry name" value="Glucocorticoid receptor-like (DNA-binding domain)"/>
    <property type="match status" value="1"/>
</dbReference>
<evidence type="ECO:0000313" key="13">
    <source>
        <dbReference type="Proteomes" id="UP001217089"/>
    </source>
</evidence>
<dbReference type="InterPro" id="IPR050234">
    <property type="entry name" value="Nuclear_hormone_rcpt_NR1"/>
</dbReference>
<dbReference type="PROSITE" id="PS51843">
    <property type="entry name" value="NR_LBD"/>
    <property type="match status" value="1"/>
</dbReference>
<reference evidence="12 13" key="1">
    <citation type="submission" date="2022-12" db="EMBL/GenBank/DDBJ databases">
        <title>Chromosome-level genome of Tegillarca granosa.</title>
        <authorList>
            <person name="Kim J."/>
        </authorList>
    </citation>
    <scope>NUCLEOTIDE SEQUENCE [LARGE SCALE GENOMIC DNA]</scope>
    <source>
        <strain evidence="12">Teg-2019</strain>
        <tissue evidence="12">Adductor muscle</tissue>
    </source>
</reference>
<accession>A0ABQ9E523</accession>
<dbReference type="SMART" id="SM00430">
    <property type="entry name" value="HOLI"/>
    <property type="match status" value="1"/>
</dbReference>
<evidence type="ECO:0000256" key="5">
    <source>
        <dbReference type="ARBA" id="ARBA00023125"/>
    </source>
</evidence>
<dbReference type="InterPro" id="IPR035500">
    <property type="entry name" value="NHR-like_dom_sf"/>
</dbReference>
<feature type="domain" description="NR LBD" evidence="11">
    <location>
        <begin position="411"/>
        <end position="667"/>
    </location>
</feature>
<evidence type="ECO:0000256" key="3">
    <source>
        <dbReference type="ARBA" id="ARBA00022833"/>
    </source>
</evidence>
<evidence type="ECO:0000256" key="4">
    <source>
        <dbReference type="ARBA" id="ARBA00023015"/>
    </source>
</evidence>
<dbReference type="Proteomes" id="UP001217089">
    <property type="component" value="Unassembled WGS sequence"/>
</dbReference>
<feature type="domain" description="Nuclear receptor" evidence="10">
    <location>
        <begin position="297"/>
        <end position="376"/>
    </location>
</feature>
<keyword evidence="7 9" id="KW-0675">Receptor</keyword>
<evidence type="ECO:0000256" key="6">
    <source>
        <dbReference type="ARBA" id="ARBA00023163"/>
    </source>
</evidence>
<dbReference type="PANTHER" id="PTHR24082">
    <property type="entry name" value="NUCLEAR HORMONE RECEPTOR"/>
    <property type="match status" value="1"/>
</dbReference>